<dbReference type="Pfam" id="PF00239">
    <property type="entry name" value="Resolvase"/>
    <property type="match status" value="1"/>
</dbReference>
<keyword evidence="5" id="KW-0233">DNA recombination</keyword>
<evidence type="ECO:0000256" key="3">
    <source>
        <dbReference type="ARBA" id="ARBA00023100"/>
    </source>
</evidence>
<protein>
    <submittedName>
        <fullName evidence="9">Site-specific DNA recombinase</fullName>
    </submittedName>
</protein>
<dbReference type="PANTHER" id="PTHR30461">
    <property type="entry name" value="DNA-INVERTASE FROM LAMBDOID PROPHAGE"/>
    <property type="match status" value="1"/>
</dbReference>
<dbReference type="PROSITE" id="PS00398">
    <property type="entry name" value="RECOMBINASES_2"/>
    <property type="match status" value="1"/>
</dbReference>
<keyword evidence="3" id="KW-0230">DNA invertase</keyword>
<dbReference type="SMART" id="SM00857">
    <property type="entry name" value="Resolvase"/>
    <property type="match status" value="1"/>
</dbReference>
<comment type="similarity">
    <text evidence="1">Belongs to the site-specific recombinase resolvase family.</text>
</comment>
<dbReference type="RefSeq" id="WP_090332349.1">
    <property type="nucleotide sequence ID" value="NZ_FNXY01000001.1"/>
</dbReference>
<dbReference type="InterPro" id="IPR036162">
    <property type="entry name" value="Resolvase-like_N_sf"/>
</dbReference>
<feature type="domain" description="Resolvase/invertase-type recombinase catalytic" evidence="8">
    <location>
        <begin position="1"/>
        <end position="134"/>
    </location>
</feature>
<evidence type="ECO:0000256" key="5">
    <source>
        <dbReference type="ARBA" id="ARBA00023172"/>
    </source>
</evidence>
<dbReference type="GO" id="GO:0003677">
    <property type="term" value="F:DNA binding"/>
    <property type="evidence" value="ECO:0007669"/>
    <property type="project" value="UniProtKB-KW"/>
</dbReference>
<feature type="active site" description="O-(5'-phospho-DNA)-serine intermediate" evidence="6 7">
    <location>
        <position position="9"/>
    </location>
</feature>
<dbReference type="GO" id="GO:0000150">
    <property type="term" value="F:DNA strand exchange activity"/>
    <property type="evidence" value="ECO:0007669"/>
    <property type="project" value="UniProtKB-KW"/>
</dbReference>
<accession>A0A1H6R3I7</accession>
<gene>
    <name evidence="9" type="ORF">SAMN04487995_0887</name>
</gene>
<dbReference type="Gene3D" id="3.40.50.1390">
    <property type="entry name" value="Resolvase, N-terminal catalytic domain"/>
    <property type="match status" value="1"/>
</dbReference>
<dbReference type="PANTHER" id="PTHR30461:SF2">
    <property type="entry name" value="SERINE RECOMBINASE PINE-RELATED"/>
    <property type="match status" value="1"/>
</dbReference>
<dbReference type="AlphaFoldDB" id="A0A1H6R3I7"/>
<keyword evidence="2" id="KW-0229">DNA integration</keyword>
<dbReference type="CDD" id="cd03768">
    <property type="entry name" value="SR_ResInv"/>
    <property type="match status" value="1"/>
</dbReference>
<organism evidence="9 10">
    <name type="scientific">Dyadobacter koreensis</name>
    <dbReference type="NCBI Taxonomy" id="408657"/>
    <lineage>
        <taxon>Bacteria</taxon>
        <taxon>Pseudomonadati</taxon>
        <taxon>Bacteroidota</taxon>
        <taxon>Cytophagia</taxon>
        <taxon>Cytophagales</taxon>
        <taxon>Spirosomataceae</taxon>
        <taxon>Dyadobacter</taxon>
    </lineage>
</organism>
<dbReference type="InterPro" id="IPR006118">
    <property type="entry name" value="Recombinase_CS"/>
</dbReference>
<dbReference type="InterPro" id="IPR006119">
    <property type="entry name" value="Resolv_N"/>
</dbReference>
<dbReference type="EMBL" id="FNXY01000001">
    <property type="protein sequence ID" value="SEI45742.1"/>
    <property type="molecule type" value="Genomic_DNA"/>
</dbReference>
<dbReference type="InterPro" id="IPR050639">
    <property type="entry name" value="SSR_resolvase"/>
</dbReference>
<evidence type="ECO:0000256" key="7">
    <source>
        <dbReference type="PROSITE-ProRule" id="PRU10137"/>
    </source>
</evidence>
<dbReference type="PROSITE" id="PS00397">
    <property type="entry name" value="RECOMBINASES_1"/>
    <property type="match status" value="1"/>
</dbReference>
<sequence length="198" mass="22252">MEVGYARVSTQEQNLDLQLDAFAKTGIKKIFTDKVSGVKSEKPELQQLLNYIRQGDTLVVWRLDRLGRTTVQLIQFIEQLRDKGINIKSLSEPIDTTTATGTLIVQIFCVLAEHERNVLRERTNAGLTAARARGRKGGKPKGLSEKYNSIKNLVKISYEEGATSTEQIMKAFNIGSRSTLYRILRDTGTKTGTFTKRK</sequence>
<evidence type="ECO:0000313" key="9">
    <source>
        <dbReference type="EMBL" id="SEI45742.1"/>
    </source>
</evidence>
<evidence type="ECO:0000256" key="6">
    <source>
        <dbReference type="PIRSR" id="PIRSR606118-50"/>
    </source>
</evidence>
<keyword evidence="4" id="KW-0238">DNA-binding</keyword>
<dbReference type="Proteomes" id="UP000199532">
    <property type="component" value="Unassembled WGS sequence"/>
</dbReference>
<name>A0A1H6R3I7_9BACT</name>
<dbReference type="FunFam" id="3.40.50.1390:FF:000001">
    <property type="entry name" value="DNA recombinase"/>
    <property type="match status" value="1"/>
</dbReference>
<evidence type="ECO:0000313" key="10">
    <source>
        <dbReference type="Proteomes" id="UP000199532"/>
    </source>
</evidence>
<proteinExistence type="inferred from homology"/>
<reference evidence="9 10" key="1">
    <citation type="submission" date="2016-10" db="EMBL/GenBank/DDBJ databases">
        <authorList>
            <person name="de Groot N.N."/>
        </authorList>
    </citation>
    <scope>NUCLEOTIDE SEQUENCE [LARGE SCALE GENOMIC DNA]</scope>
    <source>
        <strain evidence="9 10">DSM 19938</strain>
    </source>
</reference>
<dbReference type="SUPFAM" id="SSF53041">
    <property type="entry name" value="Resolvase-like"/>
    <property type="match status" value="1"/>
</dbReference>
<dbReference type="GO" id="GO:0015074">
    <property type="term" value="P:DNA integration"/>
    <property type="evidence" value="ECO:0007669"/>
    <property type="project" value="UniProtKB-KW"/>
</dbReference>
<dbReference type="PROSITE" id="PS51736">
    <property type="entry name" value="RECOMBINASES_3"/>
    <property type="match status" value="1"/>
</dbReference>
<evidence type="ECO:0000256" key="4">
    <source>
        <dbReference type="ARBA" id="ARBA00023125"/>
    </source>
</evidence>
<dbReference type="STRING" id="408657.SAMN04487995_0887"/>
<keyword evidence="10" id="KW-1185">Reference proteome</keyword>
<evidence type="ECO:0000256" key="1">
    <source>
        <dbReference type="ARBA" id="ARBA00009913"/>
    </source>
</evidence>
<evidence type="ECO:0000256" key="2">
    <source>
        <dbReference type="ARBA" id="ARBA00022908"/>
    </source>
</evidence>
<dbReference type="OrthoDB" id="9797501at2"/>
<dbReference type="Pfam" id="PF02796">
    <property type="entry name" value="HTH_7"/>
    <property type="match status" value="1"/>
</dbReference>
<evidence type="ECO:0000259" key="8">
    <source>
        <dbReference type="PROSITE" id="PS51736"/>
    </source>
</evidence>
<dbReference type="InterPro" id="IPR006120">
    <property type="entry name" value="Resolvase_HTH_dom"/>
</dbReference>